<dbReference type="Proteomes" id="UP000000763">
    <property type="component" value="Chromosome 8"/>
</dbReference>
<reference evidence="4" key="4">
    <citation type="journal article" date="2008" name="Nucleic Acids Res.">
        <title>The rice annotation project database (RAP-DB): 2008 update.</title>
        <authorList>
            <consortium name="The rice annotation project (RAP)"/>
        </authorList>
    </citation>
    <scope>GENOME REANNOTATION</scope>
    <source>
        <strain evidence="4">cv. Nipponbare</strain>
    </source>
</reference>
<name>Q6YZ98_ORYSJ</name>
<accession>Q6YZ98</accession>
<evidence type="ECO:0000313" key="4">
    <source>
        <dbReference type="Proteomes" id="UP000000763"/>
    </source>
</evidence>
<evidence type="ECO:0000313" key="2">
    <source>
        <dbReference type="EMBL" id="BAD05740.1"/>
    </source>
</evidence>
<dbReference type="AlphaFoldDB" id="Q6YZ98"/>
<evidence type="ECO:0000313" key="3">
    <source>
        <dbReference type="EMBL" id="BAD05779.1"/>
    </source>
</evidence>
<dbReference type="EMBL" id="AP005531">
    <property type="protein sequence ID" value="BAD05779.1"/>
    <property type="molecule type" value="Genomic_DNA"/>
</dbReference>
<reference evidence="2" key="2">
    <citation type="submission" date="2002-07" db="EMBL/GenBank/DDBJ databases">
        <title>Oryza sativa nipponbare(GA3) genomic DNA, chromosome 8, PAC clone:P0610E02.</title>
        <authorList>
            <person name="Sasaki T."/>
            <person name="Matsumoto T."/>
            <person name="Katayose Y."/>
        </authorList>
    </citation>
    <scope>NUCLEOTIDE SEQUENCE</scope>
</reference>
<proteinExistence type="predicted"/>
<feature type="region of interest" description="Disordered" evidence="1">
    <location>
        <begin position="1"/>
        <end position="23"/>
    </location>
</feature>
<reference evidence="3" key="1">
    <citation type="submission" date="2002-07" db="EMBL/GenBank/DDBJ databases">
        <title>Oryza sativa nipponbare(GA3) genomic DNA, chromosome 8, BAC clone:B1099H05.</title>
        <authorList>
            <person name="Sasaki T."/>
            <person name="Matsumoto T."/>
            <person name="Katayose Y."/>
        </authorList>
    </citation>
    <scope>NUCLEOTIDE SEQUENCE</scope>
</reference>
<dbReference type="EMBL" id="AP005505">
    <property type="protein sequence ID" value="BAD05740.1"/>
    <property type="molecule type" value="Genomic_DNA"/>
</dbReference>
<gene>
    <name evidence="3" type="ORF">B1099H05.38</name>
    <name evidence="2" type="ORF">P0610E02.14</name>
</gene>
<reference evidence="4" key="3">
    <citation type="journal article" date="2005" name="Nature">
        <title>The map-based sequence of the rice genome.</title>
        <authorList>
            <consortium name="International rice genome sequencing project (IRGSP)"/>
            <person name="Matsumoto T."/>
            <person name="Wu J."/>
            <person name="Kanamori H."/>
            <person name="Katayose Y."/>
            <person name="Fujisawa M."/>
            <person name="Namiki N."/>
            <person name="Mizuno H."/>
            <person name="Yamamoto K."/>
            <person name="Antonio B.A."/>
            <person name="Baba T."/>
            <person name="Sakata K."/>
            <person name="Nagamura Y."/>
            <person name="Aoki H."/>
            <person name="Arikawa K."/>
            <person name="Arita K."/>
            <person name="Bito T."/>
            <person name="Chiden Y."/>
            <person name="Fujitsuka N."/>
            <person name="Fukunaka R."/>
            <person name="Hamada M."/>
            <person name="Harada C."/>
            <person name="Hayashi A."/>
            <person name="Hijishita S."/>
            <person name="Honda M."/>
            <person name="Hosokawa S."/>
            <person name="Ichikawa Y."/>
            <person name="Idonuma A."/>
            <person name="Iijima M."/>
            <person name="Ikeda M."/>
            <person name="Ikeno M."/>
            <person name="Ito K."/>
            <person name="Ito S."/>
            <person name="Ito T."/>
            <person name="Ito Y."/>
            <person name="Ito Y."/>
            <person name="Iwabuchi A."/>
            <person name="Kamiya K."/>
            <person name="Karasawa W."/>
            <person name="Kurita K."/>
            <person name="Katagiri S."/>
            <person name="Kikuta A."/>
            <person name="Kobayashi H."/>
            <person name="Kobayashi N."/>
            <person name="Machita K."/>
            <person name="Maehara T."/>
            <person name="Masukawa M."/>
            <person name="Mizubayashi T."/>
            <person name="Mukai Y."/>
            <person name="Nagasaki H."/>
            <person name="Nagata Y."/>
            <person name="Naito S."/>
            <person name="Nakashima M."/>
            <person name="Nakama Y."/>
            <person name="Nakamichi Y."/>
            <person name="Nakamura M."/>
            <person name="Meguro A."/>
            <person name="Negishi M."/>
            <person name="Ohta I."/>
            <person name="Ohta T."/>
            <person name="Okamoto M."/>
            <person name="Ono N."/>
            <person name="Saji S."/>
            <person name="Sakaguchi M."/>
            <person name="Sakai K."/>
            <person name="Shibata M."/>
            <person name="Shimokawa T."/>
            <person name="Song J."/>
            <person name="Takazaki Y."/>
            <person name="Terasawa K."/>
            <person name="Tsugane M."/>
            <person name="Tsuji K."/>
            <person name="Ueda S."/>
            <person name="Waki K."/>
            <person name="Yamagata H."/>
            <person name="Yamamoto M."/>
            <person name="Yamamoto S."/>
            <person name="Yamane H."/>
            <person name="Yoshiki S."/>
            <person name="Yoshihara R."/>
            <person name="Yukawa K."/>
            <person name="Zhong H."/>
            <person name="Yano M."/>
            <person name="Yuan Q."/>
            <person name="Ouyang S."/>
            <person name="Liu J."/>
            <person name="Jones K.M."/>
            <person name="Gansberger K."/>
            <person name="Moffat K."/>
            <person name="Hill J."/>
            <person name="Bera J."/>
            <person name="Fadrosh D."/>
            <person name="Jin S."/>
            <person name="Johri S."/>
            <person name="Kim M."/>
            <person name="Overton L."/>
            <person name="Reardon M."/>
            <person name="Tsitrin T."/>
            <person name="Vuong H."/>
            <person name="Weaver B."/>
            <person name="Ciecko A."/>
            <person name="Tallon L."/>
            <person name="Jackson J."/>
            <person name="Pai G."/>
            <person name="Aken S.V."/>
            <person name="Utterback T."/>
            <person name="Reidmuller S."/>
            <person name="Feldblyum T."/>
            <person name="Hsiao J."/>
            <person name="Zismann V."/>
            <person name="Iobst S."/>
            <person name="de Vazeille A.R."/>
            <person name="Buell C.R."/>
            <person name="Ying K."/>
            <person name="Li Y."/>
            <person name="Lu T."/>
            <person name="Huang Y."/>
            <person name="Zhao Q."/>
            <person name="Feng Q."/>
            <person name="Zhang L."/>
            <person name="Zhu J."/>
            <person name="Weng Q."/>
            <person name="Mu J."/>
            <person name="Lu Y."/>
            <person name="Fan D."/>
            <person name="Liu Y."/>
            <person name="Guan J."/>
            <person name="Zhang Y."/>
            <person name="Yu S."/>
            <person name="Liu X."/>
            <person name="Zhang Y."/>
            <person name="Hong G."/>
            <person name="Han B."/>
            <person name="Choisne N."/>
            <person name="Demange N."/>
            <person name="Orjeda G."/>
            <person name="Samain S."/>
            <person name="Cattolico L."/>
            <person name="Pelletier E."/>
            <person name="Couloux A."/>
            <person name="Segurens B."/>
            <person name="Wincker P."/>
            <person name="D'Hont A."/>
            <person name="Scarpelli C."/>
            <person name="Weissenbach J."/>
            <person name="Salanoubat M."/>
            <person name="Quetier F."/>
            <person name="Yu Y."/>
            <person name="Kim H.R."/>
            <person name="Rambo T."/>
            <person name="Currie J."/>
            <person name="Collura K."/>
            <person name="Luo M."/>
            <person name="Yang T."/>
            <person name="Ammiraju J.S.S."/>
            <person name="Engler F."/>
            <person name="Soderlund C."/>
            <person name="Wing R.A."/>
            <person name="Palmer L.E."/>
            <person name="de la Bastide M."/>
            <person name="Spiegel L."/>
            <person name="Nascimento L."/>
            <person name="Zutavern T."/>
            <person name="O'Shaughnessy A."/>
            <person name="Dike S."/>
            <person name="Dedhia N."/>
            <person name="Preston R."/>
            <person name="Balija V."/>
            <person name="McCombie W.R."/>
            <person name="Chow T."/>
            <person name="Chen H."/>
            <person name="Chung M."/>
            <person name="Chen C."/>
            <person name="Shaw J."/>
            <person name="Wu H."/>
            <person name="Hsiao K."/>
            <person name="Chao Y."/>
            <person name="Chu M."/>
            <person name="Cheng C."/>
            <person name="Hour A."/>
            <person name="Lee P."/>
            <person name="Lin S."/>
            <person name="Lin Y."/>
            <person name="Liou J."/>
            <person name="Liu S."/>
            <person name="Hsing Y."/>
            <person name="Raghuvanshi S."/>
            <person name="Mohanty A."/>
            <person name="Bharti A.K."/>
            <person name="Gaur A."/>
            <person name="Gupta V."/>
            <person name="Kumar D."/>
            <person name="Ravi V."/>
            <person name="Vij S."/>
            <person name="Kapur A."/>
            <person name="Khurana P."/>
            <person name="Khurana P."/>
            <person name="Khurana J.P."/>
            <person name="Tyagi A.K."/>
            <person name="Gaikwad K."/>
            <person name="Singh A."/>
            <person name="Dalal V."/>
            <person name="Srivastava S."/>
            <person name="Dixit A."/>
            <person name="Pal A.K."/>
            <person name="Ghazi I.A."/>
            <person name="Yadav M."/>
            <person name="Pandit A."/>
            <person name="Bhargava A."/>
            <person name="Sureshbabu K."/>
            <person name="Batra K."/>
            <person name="Sharma T.R."/>
            <person name="Mohapatra T."/>
            <person name="Singh N.K."/>
            <person name="Messing J."/>
            <person name="Nelson A.B."/>
            <person name="Fuks G."/>
            <person name="Kavchok S."/>
            <person name="Keizer G."/>
            <person name="Linton E."/>
            <person name="Llaca V."/>
            <person name="Song R."/>
            <person name="Tanyolac B."/>
            <person name="Young S."/>
            <person name="Ho-Il K."/>
            <person name="Hahn J.H."/>
            <person name="Sangsakoo G."/>
            <person name="Vanavichit A."/>
            <person name="de Mattos Luiz.A.T."/>
            <person name="Zimmer P.D."/>
            <person name="Malone G."/>
            <person name="Dellagostin O."/>
            <person name="de Oliveira A.C."/>
            <person name="Bevan M."/>
            <person name="Bancroft I."/>
            <person name="Minx P."/>
            <person name="Cordum H."/>
            <person name="Wilson R."/>
            <person name="Cheng Z."/>
            <person name="Jin W."/>
            <person name="Jiang J."/>
            <person name="Leong S.A."/>
            <person name="Iwama H."/>
            <person name="Gojobori T."/>
            <person name="Itoh T."/>
            <person name="Niimura Y."/>
            <person name="Fujii Y."/>
            <person name="Habara T."/>
            <person name="Sakai H."/>
            <person name="Sato Y."/>
            <person name="Wilson G."/>
            <person name="Kumar K."/>
            <person name="McCouch S."/>
            <person name="Juretic N."/>
            <person name="Hoen D."/>
            <person name="Wright S."/>
            <person name="Bruskiewich R."/>
            <person name="Bureau T."/>
            <person name="Miyao A."/>
            <person name="Hirochika H."/>
            <person name="Nishikawa T."/>
            <person name="Kadowaki K."/>
            <person name="Sugiura M."/>
            <person name="Burr B."/>
            <person name="Sasaki T."/>
        </authorList>
    </citation>
    <scope>NUCLEOTIDE SEQUENCE [LARGE SCALE GENOMIC DNA]</scope>
    <source>
        <strain evidence="4">cv. Nipponbare</strain>
    </source>
</reference>
<organism evidence="3 4">
    <name type="scientific">Oryza sativa subsp. japonica</name>
    <name type="common">Rice</name>
    <dbReference type="NCBI Taxonomy" id="39947"/>
    <lineage>
        <taxon>Eukaryota</taxon>
        <taxon>Viridiplantae</taxon>
        <taxon>Streptophyta</taxon>
        <taxon>Embryophyta</taxon>
        <taxon>Tracheophyta</taxon>
        <taxon>Spermatophyta</taxon>
        <taxon>Magnoliopsida</taxon>
        <taxon>Liliopsida</taxon>
        <taxon>Poales</taxon>
        <taxon>Poaceae</taxon>
        <taxon>BOP clade</taxon>
        <taxon>Oryzoideae</taxon>
        <taxon>Oryzeae</taxon>
        <taxon>Oryzinae</taxon>
        <taxon>Oryza</taxon>
        <taxon>Oryza sativa</taxon>
    </lineage>
</organism>
<sequence>MLKDNQSDQKGSGGGDREWRGEYGEAPRVGKVWVGGRGGVEAEAAVLVHPSTIRLSAERKWRG</sequence>
<evidence type="ECO:0000256" key="1">
    <source>
        <dbReference type="SAM" id="MobiDB-lite"/>
    </source>
</evidence>
<protein>
    <submittedName>
        <fullName evidence="3">Uncharacterized protein</fullName>
    </submittedName>
</protein>